<gene>
    <name evidence="8" type="ORF">KSB_78360</name>
</gene>
<dbReference type="Pfam" id="PF04542">
    <property type="entry name" value="Sigma70_r2"/>
    <property type="match status" value="1"/>
</dbReference>
<evidence type="ECO:0000313" key="9">
    <source>
        <dbReference type="Proteomes" id="UP000654345"/>
    </source>
</evidence>
<dbReference type="InterPro" id="IPR036388">
    <property type="entry name" value="WH-like_DNA-bd_sf"/>
</dbReference>
<dbReference type="InterPro" id="IPR007627">
    <property type="entry name" value="RNA_pol_sigma70_r2"/>
</dbReference>
<evidence type="ECO:0000256" key="3">
    <source>
        <dbReference type="ARBA" id="ARBA00023082"/>
    </source>
</evidence>
<dbReference type="EMBL" id="BNJG01000003">
    <property type="protein sequence ID" value="GHO59361.1"/>
    <property type="molecule type" value="Genomic_DNA"/>
</dbReference>
<dbReference type="CDD" id="cd06171">
    <property type="entry name" value="Sigma70_r4"/>
    <property type="match status" value="1"/>
</dbReference>
<dbReference type="SUPFAM" id="SSF88659">
    <property type="entry name" value="Sigma3 and sigma4 domains of RNA polymerase sigma factors"/>
    <property type="match status" value="1"/>
</dbReference>
<keyword evidence="4" id="KW-0238">DNA-binding</keyword>
<keyword evidence="2" id="KW-0805">Transcription regulation</keyword>
<feature type="domain" description="RNA polymerase sigma factor 70 region 4 type 2" evidence="7">
    <location>
        <begin position="116"/>
        <end position="167"/>
    </location>
</feature>
<reference evidence="8 9" key="1">
    <citation type="journal article" date="2021" name="Int. J. Syst. Evol. Microbiol.">
        <title>Reticulibacter mediterranei gen. nov., sp. nov., within the new family Reticulibacteraceae fam. nov., and Ktedonospora formicarum gen. nov., sp. nov., Ktedonobacter robiniae sp. nov., Dictyobacter formicarum sp. nov. and Dictyobacter arantiisoli sp. nov., belonging to the class Ktedonobacteria.</title>
        <authorList>
            <person name="Yabe S."/>
            <person name="Zheng Y."/>
            <person name="Wang C.M."/>
            <person name="Sakai Y."/>
            <person name="Abe K."/>
            <person name="Yokota A."/>
            <person name="Donadio S."/>
            <person name="Cavaletti L."/>
            <person name="Monciardini P."/>
        </authorList>
    </citation>
    <scope>NUCLEOTIDE SEQUENCE [LARGE SCALE GENOMIC DNA]</scope>
    <source>
        <strain evidence="8 9">SOSP1-30</strain>
    </source>
</reference>
<dbReference type="InterPro" id="IPR013249">
    <property type="entry name" value="RNA_pol_sigma70_r4_t2"/>
</dbReference>
<evidence type="ECO:0000259" key="7">
    <source>
        <dbReference type="Pfam" id="PF08281"/>
    </source>
</evidence>
<dbReference type="InterPro" id="IPR013324">
    <property type="entry name" value="RNA_pol_sigma_r3/r4-like"/>
</dbReference>
<keyword evidence="9" id="KW-1185">Reference proteome</keyword>
<dbReference type="RefSeq" id="WP_201375553.1">
    <property type="nucleotide sequence ID" value="NZ_BNJG01000003.1"/>
</dbReference>
<comment type="similarity">
    <text evidence="1">Belongs to the sigma-70 factor family. ECF subfamily.</text>
</comment>
<name>A0ABQ3V2H1_9CHLR</name>
<evidence type="ECO:0000256" key="4">
    <source>
        <dbReference type="ARBA" id="ARBA00023125"/>
    </source>
</evidence>
<keyword evidence="5" id="KW-0804">Transcription</keyword>
<evidence type="ECO:0000256" key="2">
    <source>
        <dbReference type="ARBA" id="ARBA00023015"/>
    </source>
</evidence>
<accession>A0ABQ3V2H1</accession>
<dbReference type="InterPro" id="IPR013325">
    <property type="entry name" value="RNA_pol_sigma_r2"/>
</dbReference>
<dbReference type="Proteomes" id="UP000654345">
    <property type="component" value="Unassembled WGS sequence"/>
</dbReference>
<dbReference type="Gene3D" id="1.10.1740.10">
    <property type="match status" value="1"/>
</dbReference>
<dbReference type="PANTHER" id="PTHR43133:SF52">
    <property type="entry name" value="ECF RNA POLYMERASE SIGMA FACTOR SIGL"/>
    <property type="match status" value="1"/>
</dbReference>
<dbReference type="Gene3D" id="1.10.10.10">
    <property type="entry name" value="Winged helix-like DNA-binding domain superfamily/Winged helix DNA-binding domain"/>
    <property type="match status" value="1"/>
</dbReference>
<dbReference type="PANTHER" id="PTHR43133">
    <property type="entry name" value="RNA POLYMERASE ECF-TYPE SIGMA FACTO"/>
    <property type="match status" value="1"/>
</dbReference>
<dbReference type="InterPro" id="IPR014284">
    <property type="entry name" value="RNA_pol_sigma-70_dom"/>
</dbReference>
<proteinExistence type="inferred from homology"/>
<evidence type="ECO:0000256" key="5">
    <source>
        <dbReference type="ARBA" id="ARBA00023163"/>
    </source>
</evidence>
<organism evidence="8 9">
    <name type="scientific">Ktedonobacter robiniae</name>
    <dbReference type="NCBI Taxonomy" id="2778365"/>
    <lineage>
        <taxon>Bacteria</taxon>
        <taxon>Bacillati</taxon>
        <taxon>Chloroflexota</taxon>
        <taxon>Ktedonobacteria</taxon>
        <taxon>Ktedonobacterales</taxon>
        <taxon>Ktedonobacteraceae</taxon>
        <taxon>Ktedonobacter</taxon>
    </lineage>
</organism>
<dbReference type="Pfam" id="PF08281">
    <property type="entry name" value="Sigma70_r4_2"/>
    <property type="match status" value="1"/>
</dbReference>
<evidence type="ECO:0000259" key="6">
    <source>
        <dbReference type="Pfam" id="PF04542"/>
    </source>
</evidence>
<sequence length="181" mass="21504">MQPLDTDELQNVGKSMLYERFAEPLLAYVCQQVSNRQDAEDLLLEVFLAALQNTSLARFTAPRQLAWLRRVARNKVIDHYRREALFIIHPLEQAQETEDQSLTPEQQVEEQEKWTWLLQAIEHLSPVQRELVRLRYVQELRLTQIAALMGKPEGSVRTMLSRTLRRLKTFYEQNERRENRE</sequence>
<comment type="caution">
    <text evidence="8">The sequence shown here is derived from an EMBL/GenBank/DDBJ whole genome shotgun (WGS) entry which is preliminary data.</text>
</comment>
<dbReference type="NCBIfam" id="TIGR02937">
    <property type="entry name" value="sigma70-ECF"/>
    <property type="match status" value="1"/>
</dbReference>
<evidence type="ECO:0000256" key="1">
    <source>
        <dbReference type="ARBA" id="ARBA00010641"/>
    </source>
</evidence>
<keyword evidence="3" id="KW-0731">Sigma factor</keyword>
<dbReference type="InterPro" id="IPR039425">
    <property type="entry name" value="RNA_pol_sigma-70-like"/>
</dbReference>
<dbReference type="SUPFAM" id="SSF88946">
    <property type="entry name" value="Sigma2 domain of RNA polymerase sigma factors"/>
    <property type="match status" value="1"/>
</dbReference>
<evidence type="ECO:0000313" key="8">
    <source>
        <dbReference type="EMBL" id="GHO59361.1"/>
    </source>
</evidence>
<feature type="domain" description="RNA polymerase sigma-70 region 2" evidence="6">
    <location>
        <begin position="17"/>
        <end position="84"/>
    </location>
</feature>
<protein>
    <submittedName>
        <fullName evidence="8">RNA polymerase sigma24 factor</fullName>
    </submittedName>
</protein>